<dbReference type="AlphaFoldDB" id="A0A6S7KT75"/>
<organism evidence="1 2">
    <name type="scientific">Paramuricea clavata</name>
    <name type="common">Red gorgonian</name>
    <name type="synonym">Violescent sea-whip</name>
    <dbReference type="NCBI Taxonomy" id="317549"/>
    <lineage>
        <taxon>Eukaryota</taxon>
        <taxon>Metazoa</taxon>
        <taxon>Cnidaria</taxon>
        <taxon>Anthozoa</taxon>
        <taxon>Octocorallia</taxon>
        <taxon>Malacalcyonacea</taxon>
        <taxon>Plexauridae</taxon>
        <taxon>Paramuricea</taxon>
    </lineage>
</organism>
<evidence type="ECO:0000313" key="2">
    <source>
        <dbReference type="Proteomes" id="UP001152795"/>
    </source>
</evidence>
<dbReference type="EMBL" id="CACRXK020038939">
    <property type="protein sequence ID" value="CAB4045350.1"/>
    <property type="molecule type" value="Genomic_DNA"/>
</dbReference>
<proteinExistence type="predicted"/>
<name>A0A6S7KT75_PARCT</name>
<dbReference type="Proteomes" id="UP001152795">
    <property type="component" value="Unassembled WGS sequence"/>
</dbReference>
<gene>
    <name evidence="1" type="ORF">PACLA_8A082710</name>
</gene>
<dbReference type="OrthoDB" id="10476984at2759"/>
<reference evidence="1" key="1">
    <citation type="submission" date="2020-04" db="EMBL/GenBank/DDBJ databases">
        <authorList>
            <person name="Alioto T."/>
            <person name="Alioto T."/>
            <person name="Gomez Garrido J."/>
        </authorList>
    </citation>
    <scope>NUCLEOTIDE SEQUENCE</scope>
    <source>
        <strain evidence="1">A484AB</strain>
    </source>
</reference>
<protein>
    <submittedName>
        <fullName evidence="1">Uncharacterized protein</fullName>
    </submittedName>
</protein>
<keyword evidence="2" id="KW-1185">Reference proteome</keyword>
<sequence>MYDARFNKEILVKSPVLCVLADNPRASEFEHHLGSCANKFCRKCNHHLGIFKKGIKIANPSREIVAVEEVRFCKDESGNQVLGSFQCAKVKRTGQVNLIAPEHVIDQACLVHDCSTGNCHFTESETTVTVEREVVQN</sequence>
<evidence type="ECO:0000313" key="1">
    <source>
        <dbReference type="EMBL" id="CAB4045350.1"/>
    </source>
</evidence>
<comment type="caution">
    <text evidence="1">The sequence shown here is derived from an EMBL/GenBank/DDBJ whole genome shotgun (WGS) entry which is preliminary data.</text>
</comment>
<accession>A0A6S7KT75</accession>